<name>A0A0C9QVA1_9CONI</name>
<evidence type="ECO:0000256" key="2">
    <source>
        <dbReference type="ARBA" id="ARBA00005982"/>
    </source>
</evidence>
<feature type="transmembrane region" description="Helical" evidence="6">
    <location>
        <begin position="550"/>
        <end position="573"/>
    </location>
</feature>
<feature type="transmembrane region" description="Helical" evidence="6">
    <location>
        <begin position="237"/>
        <end position="256"/>
    </location>
</feature>
<dbReference type="AlphaFoldDB" id="A0A0C9QVA1"/>
<keyword evidence="5 6" id="KW-0472">Membrane</keyword>
<feature type="transmembrane region" description="Helical" evidence="6">
    <location>
        <begin position="464"/>
        <end position="485"/>
    </location>
</feature>
<evidence type="ECO:0000256" key="5">
    <source>
        <dbReference type="ARBA" id="ARBA00023136"/>
    </source>
</evidence>
<dbReference type="PANTHER" id="PTHR11654">
    <property type="entry name" value="OLIGOPEPTIDE TRANSPORTER-RELATED"/>
    <property type="match status" value="1"/>
</dbReference>
<feature type="transmembrane region" description="Helical" evidence="6">
    <location>
        <begin position="191"/>
        <end position="216"/>
    </location>
</feature>
<dbReference type="InterPro" id="IPR036259">
    <property type="entry name" value="MFS_trans_sf"/>
</dbReference>
<keyword evidence="4 6" id="KW-1133">Transmembrane helix</keyword>
<dbReference type="EMBL" id="GCHU01006903">
    <property type="protein sequence ID" value="JAG88600.1"/>
    <property type="molecule type" value="Transcribed_RNA"/>
</dbReference>
<dbReference type="CDD" id="cd17415">
    <property type="entry name" value="MFS_NPF3"/>
    <property type="match status" value="1"/>
</dbReference>
<dbReference type="GO" id="GO:0016020">
    <property type="term" value="C:membrane"/>
    <property type="evidence" value="ECO:0007669"/>
    <property type="project" value="UniProtKB-SubCell"/>
</dbReference>
<feature type="transmembrane region" description="Helical" evidence="6">
    <location>
        <begin position="424"/>
        <end position="444"/>
    </location>
</feature>
<feature type="transmembrane region" description="Helical" evidence="6">
    <location>
        <begin position="148"/>
        <end position="171"/>
    </location>
</feature>
<dbReference type="GO" id="GO:0022857">
    <property type="term" value="F:transmembrane transporter activity"/>
    <property type="evidence" value="ECO:0007669"/>
    <property type="project" value="InterPro"/>
</dbReference>
<evidence type="ECO:0000256" key="4">
    <source>
        <dbReference type="ARBA" id="ARBA00022989"/>
    </source>
</evidence>
<keyword evidence="3 6" id="KW-0812">Transmembrane</keyword>
<reference evidence="7" key="1">
    <citation type="submission" date="2015-02" db="EMBL/GenBank/DDBJ databases">
        <title>A transcriptome of Wollemia nobilis - a relic of Gondwana.</title>
        <authorList>
            <person name="Chia J.Y."/>
            <person name="Leong Y.S."/>
            <person name="Abdul Karim S."/>
            <person name="Wan Azmi N."/>
            <person name="Hercus R."/>
            <person name="Croft L."/>
        </authorList>
    </citation>
    <scope>NUCLEOTIDE SEQUENCE</scope>
    <source>
        <strain evidence="7">MaeBrown</strain>
        <tissue evidence="7">Leaf</tissue>
    </source>
</reference>
<organism evidence="7">
    <name type="scientific">Wollemia nobilis</name>
    <dbReference type="NCBI Taxonomy" id="56998"/>
    <lineage>
        <taxon>Eukaryota</taxon>
        <taxon>Viridiplantae</taxon>
        <taxon>Streptophyta</taxon>
        <taxon>Embryophyta</taxon>
        <taxon>Tracheophyta</taxon>
        <taxon>Spermatophyta</taxon>
        <taxon>Pinopsida</taxon>
        <taxon>Pinidae</taxon>
        <taxon>Conifers II</taxon>
        <taxon>Araucariales</taxon>
        <taxon>Araucariaceae</taxon>
        <taxon>Wollemia</taxon>
    </lineage>
</organism>
<evidence type="ECO:0000313" key="7">
    <source>
        <dbReference type="EMBL" id="JAG88600.1"/>
    </source>
</evidence>
<comment type="subcellular location">
    <subcellularLocation>
        <location evidence="1">Membrane</location>
        <topology evidence="1">Multi-pass membrane protein</topology>
    </subcellularLocation>
</comment>
<dbReference type="SUPFAM" id="SSF103473">
    <property type="entry name" value="MFS general substrate transporter"/>
    <property type="match status" value="1"/>
</dbReference>
<dbReference type="Gene3D" id="1.20.1250.20">
    <property type="entry name" value="MFS general substrate transporter like domains"/>
    <property type="match status" value="1"/>
</dbReference>
<evidence type="ECO:0000256" key="1">
    <source>
        <dbReference type="ARBA" id="ARBA00004141"/>
    </source>
</evidence>
<comment type="similarity">
    <text evidence="2">Belongs to the major facilitator superfamily. Proton-dependent oligopeptide transporter (POT/PTR) (TC 2.A.17) family.</text>
</comment>
<sequence length="672" mass="73978">MAQDSRVLLFERSDDCNNGEMASKGEFKSSSSRRWSFFSFVCCATSQKGVQSNESREKSVDDKIESGLARDLVKKKVGGWRTMPFIFANELSEKLAVVGFSANMVSYLTQELHFTTVKAANTLTNFGGTASLTPLLGAFIADAYAGRFWTIAVASVIYQIGMIVLTVSAVMPTLRPPPCKEVCEEASSGQLGILYFSLLLTALGSGGIRPCVVAFGADQFDEKDPEQGKKLWNFFNWYYFCMGLSILTAVTVIVYIQDNIGWGWGLGIPAAAMAVSIVTFFMGLPLYRHFKPAGSPLTRLLQVIVAAIRKRHLTRPADPSLLYQDKEKDSVISPSGTLTHTTQLTFFDAAAIPMDSDITEGTGTTNPWRLCTVHQVEELKSIIRMGPIWAAGILLITASAQQNTFSLMQAKTMNRRLGSSSFEIPAGSMGVFTILSLLLTITLYDRLLMPVARRFTGRGRGISFLQRMGVGFFISVLATLVAGFVEVKRKAAAADAGLLDRPKAMIPVSVFWLVPQYSLHGMAEAFMSIGHLEFFYDQSPESMRSTATALFWTSISAGSYFSTFLVSTIHHVTSRNGHHNWLPANLNRGRLEYFYWLVTLLQVVNLVYYLVCARFYTYKPVAVVAAPSDLQHKQAASDDDAAATSSGNVTMQLATLQPNADKIQFLKPHRSL</sequence>
<accession>A0A0C9QVA1</accession>
<feature type="transmembrane region" description="Helical" evidence="6">
    <location>
        <begin position="262"/>
        <end position="287"/>
    </location>
</feature>
<dbReference type="Pfam" id="PF00854">
    <property type="entry name" value="PTR2"/>
    <property type="match status" value="1"/>
</dbReference>
<dbReference type="InterPro" id="IPR000109">
    <property type="entry name" value="POT_fam"/>
</dbReference>
<feature type="transmembrane region" description="Helical" evidence="6">
    <location>
        <begin position="593"/>
        <end position="611"/>
    </location>
</feature>
<proteinExistence type="inferred from homology"/>
<evidence type="ECO:0000256" key="6">
    <source>
        <dbReference type="SAM" id="Phobius"/>
    </source>
</evidence>
<evidence type="ECO:0000256" key="3">
    <source>
        <dbReference type="ARBA" id="ARBA00022692"/>
    </source>
</evidence>
<protein>
    <submittedName>
        <fullName evidence="7">TSA: Wollemia nobilis Ref_Wollemi_Transcript_6947_2537 transcribed RNA sequence</fullName>
    </submittedName>
</protein>